<feature type="compositionally biased region" description="Basic and acidic residues" evidence="1">
    <location>
        <begin position="382"/>
        <end position="391"/>
    </location>
</feature>
<feature type="compositionally biased region" description="Low complexity" evidence="1">
    <location>
        <begin position="207"/>
        <end position="221"/>
    </location>
</feature>
<feature type="region of interest" description="Disordered" evidence="1">
    <location>
        <begin position="378"/>
        <end position="427"/>
    </location>
</feature>
<keyword evidence="3" id="KW-1185">Reference proteome</keyword>
<dbReference type="AlphaFoldDB" id="A0A176VD61"/>
<proteinExistence type="predicted"/>
<sequence length="427" mass="48258">MMANARRKIDEPRAKVQTDSIVEQIQICNLADELVRKTQAVEQSEAARSADEELLGRMQSQCEELRVQPAAAKVQLAEVEGHNRRTADRTREKLVVRVDRCLRGYAHLEVETQERVTLRELEMHATALMAGDGQSRRRVAKRLEAFLSRSRDAIANLKAEGAPSAERLRQQIMRLRLKLLRPKEKAVEEKRRQKEKTKTSETLPKPSSAGTTGEETTSESEPNFVLTVLLEIPSTEPSLNLDQTAKKPSTDYPMADGSANPRLLYSQPFTKHSYPKYKGSGDDDDADSYIKLFESVSVTKLEIINDERKENLLDYTERFQDLLDRIPKTGPGSPFSIQQAVDWYVTELTRKMETFCRRGKCDTIEDVIASAEAFETSTLNQRGRERRDSVGRKPKGGRRKRRGATPLSEELSLDEGSASSEEEETSS</sequence>
<organism evidence="2 3">
    <name type="scientific">Marchantia polymorpha subsp. ruderalis</name>
    <dbReference type="NCBI Taxonomy" id="1480154"/>
    <lineage>
        <taxon>Eukaryota</taxon>
        <taxon>Viridiplantae</taxon>
        <taxon>Streptophyta</taxon>
        <taxon>Embryophyta</taxon>
        <taxon>Marchantiophyta</taxon>
        <taxon>Marchantiopsida</taxon>
        <taxon>Marchantiidae</taxon>
        <taxon>Marchantiales</taxon>
        <taxon>Marchantiaceae</taxon>
        <taxon>Marchantia</taxon>
    </lineage>
</organism>
<reference evidence="2" key="1">
    <citation type="submission" date="2016-03" db="EMBL/GenBank/DDBJ databases">
        <title>Mechanisms controlling the formation of the plant cell surface in tip-growing cells are functionally conserved among land plants.</title>
        <authorList>
            <person name="Honkanen S."/>
            <person name="Jones V.A."/>
            <person name="Morieri G."/>
            <person name="Champion C."/>
            <person name="Hetherington A.J."/>
            <person name="Kelly S."/>
            <person name="Saint-Marcoux D."/>
            <person name="Proust H."/>
            <person name="Prescott H."/>
            <person name="Dolan L."/>
        </authorList>
    </citation>
    <scope>NUCLEOTIDE SEQUENCE [LARGE SCALE GENOMIC DNA]</scope>
    <source>
        <tissue evidence="2">Whole gametophyte</tissue>
    </source>
</reference>
<feature type="compositionally biased region" description="Basic residues" evidence="1">
    <location>
        <begin position="392"/>
        <end position="403"/>
    </location>
</feature>
<comment type="caution">
    <text evidence="2">The sequence shown here is derived from an EMBL/GenBank/DDBJ whole genome shotgun (WGS) entry which is preliminary data.</text>
</comment>
<accession>A0A176VD61</accession>
<name>A0A176VD61_MARPO</name>
<feature type="compositionally biased region" description="Low complexity" evidence="1">
    <location>
        <begin position="407"/>
        <end position="419"/>
    </location>
</feature>
<feature type="region of interest" description="Disordered" evidence="1">
    <location>
        <begin position="184"/>
        <end position="222"/>
    </location>
</feature>
<dbReference type="Proteomes" id="UP000077202">
    <property type="component" value="Unassembled WGS sequence"/>
</dbReference>
<protein>
    <submittedName>
        <fullName evidence="2">Uncharacterized protein</fullName>
    </submittedName>
</protein>
<evidence type="ECO:0000313" key="2">
    <source>
        <dbReference type="EMBL" id="OAE18858.1"/>
    </source>
</evidence>
<evidence type="ECO:0000256" key="1">
    <source>
        <dbReference type="SAM" id="MobiDB-lite"/>
    </source>
</evidence>
<gene>
    <name evidence="2" type="ORF">AXG93_4606s1000</name>
</gene>
<evidence type="ECO:0000313" key="3">
    <source>
        <dbReference type="Proteomes" id="UP000077202"/>
    </source>
</evidence>
<dbReference type="EMBL" id="LVLJ01003993">
    <property type="protein sequence ID" value="OAE18858.1"/>
    <property type="molecule type" value="Genomic_DNA"/>
</dbReference>
<feature type="compositionally biased region" description="Basic and acidic residues" evidence="1">
    <location>
        <begin position="184"/>
        <end position="199"/>
    </location>
</feature>
<feature type="region of interest" description="Disordered" evidence="1">
    <location>
        <begin position="237"/>
        <end position="261"/>
    </location>
</feature>